<protein>
    <submittedName>
        <fullName evidence="2">Uncharacterized protein</fullName>
    </submittedName>
</protein>
<reference evidence="2" key="1">
    <citation type="journal article" date="2020" name="Nature">
        <title>Giant virus diversity and host interactions through global metagenomics.</title>
        <authorList>
            <person name="Schulz F."/>
            <person name="Roux S."/>
            <person name="Paez-Espino D."/>
            <person name="Jungbluth S."/>
            <person name="Walsh D.A."/>
            <person name="Denef V.J."/>
            <person name="McMahon K.D."/>
            <person name="Konstantinidis K.T."/>
            <person name="Eloe-Fadrosh E.A."/>
            <person name="Kyrpides N.C."/>
            <person name="Woyke T."/>
        </authorList>
    </citation>
    <scope>NUCLEOTIDE SEQUENCE</scope>
    <source>
        <strain evidence="2">GVMAG-M-3300027833-11</strain>
    </source>
</reference>
<evidence type="ECO:0000256" key="1">
    <source>
        <dbReference type="SAM" id="MobiDB-lite"/>
    </source>
</evidence>
<sequence length="261" mass="28258">MPRDSKKKRRTRKRGGSSEGTHTSTTKSLPYTQYAMPDGASSHREAALSRTTTMNNNQQNMINTHGGRKRATKNARKRKTVRRKSIFKKLKVMRRKSKSRRSNKKSKGTGRKIKKHTRVRSKSTKRRGKKGGGSDSGQPVTVPSFANSGSSVSGINANSMSQSSNSTSLNANSQAGNDCYATGTCKQSGGFRNHSEVFGGLFGKSMTGGLRSRKRRAGSKSSGCGCTSGGKGVRDYNDKNTNPNRQDAHGSGGLIERMFGN</sequence>
<feature type="compositionally biased region" description="Low complexity" evidence="1">
    <location>
        <begin position="19"/>
        <end position="28"/>
    </location>
</feature>
<accession>A0A6C0LHP2</accession>
<feature type="compositionally biased region" description="Low complexity" evidence="1">
    <location>
        <begin position="156"/>
        <end position="172"/>
    </location>
</feature>
<feature type="compositionally biased region" description="Basic residues" evidence="1">
    <location>
        <begin position="1"/>
        <end position="15"/>
    </location>
</feature>
<feature type="region of interest" description="Disordered" evidence="1">
    <location>
        <begin position="1"/>
        <end position="172"/>
    </location>
</feature>
<proteinExistence type="predicted"/>
<feature type="compositionally biased region" description="Polar residues" evidence="1">
    <location>
        <begin position="138"/>
        <end position="155"/>
    </location>
</feature>
<dbReference type="AlphaFoldDB" id="A0A6C0LHP2"/>
<organism evidence="2">
    <name type="scientific">viral metagenome</name>
    <dbReference type="NCBI Taxonomy" id="1070528"/>
    <lineage>
        <taxon>unclassified sequences</taxon>
        <taxon>metagenomes</taxon>
        <taxon>organismal metagenomes</taxon>
    </lineage>
</organism>
<feature type="region of interest" description="Disordered" evidence="1">
    <location>
        <begin position="208"/>
        <end position="261"/>
    </location>
</feature>
<name>A0A6C0LHP2_9ZZZZ</name>
<feature type="compositionally biased region" description="Low complexity" evidence="1">
    <location>
        <begin position="51"/>
        <end position="64"/>
    </location>
</feature>
<evidence type="ECO:0000313" key="2">
    <source>
        <dbReference type="EMBL" id="QHU30063.1"/>
    </source>
</evidence>
<dbReference type="EMBL" id="MN740503">
    <property type="protein sequence ID" value="QHU30063.1"/>
    <property type="molecule type" value="Genomic_DNA"/>
</dbReference>
<feature type="compositionally biased region" description="Basic residues" evidence="1">
    <location>
        <begin position="66"/>
        <end position="130"/>
    </location>
</feature>